<keyword evidence="3" id="KW-1185">Reference proteome</keyword>
<organism evidence="2 3">
    <name type="scientific">Azospirillum thermophilum</name>
    <dbReference type="NCBI Taxonomy" id="2202148"/>
    <lineage>
        <taxon>Bacteria</taxon>
        <taxon>Pseudomonadati</taxon>
        <taxon>Pseudomonadota</taxon>
        <taxon>Alphaproteobacteria</taxon>
        <taxon>Rhodospirillales</taxon>
        <taxon>Azospirillaceae</taxon>
        <taxon>Azospirillum</taxon>
    </lineage>
</organism>
<evidence type="ECO:0000256" key="1">
    <source>
        <dbReference type="SAM" id="MobiDB-lite"/>
    </source>
</evidence>
<dbReference type="Proteomes" id="UP000245629">
    <property type="component" value="Chromosome 1"/>
</dbReference>
<dbReference type="SUPFAM" id="SSF75708">
    <property type="entry name" value="Chemotaxis phosphatase CheZ"/>
    <property type="match status" value="1"/>
</dbReference>
<proteinExistence type="predicted"/>
<dbReference type="GO" id="GO:0050920">
    <property type="term" value="P:regulation of chemotaxis"/>
    <property type="evidence" value="ECO:0007669"/>
    <property type="project" value="InterPro"/>
</dbReference>
<evidence type="ECO:0000313" key="3">
    <source>
        <dbReference type="Proteomes" id="UP000245629"/>
    </source>
</evidence>
<dbReference type="InterPro" id="IPR007439">
    <property type="entry name" value="Chemotax_Pase_CheZ"/>
</dbReference>
<feature type="region of interest" description="Disordered" evidence="1">
    <location>
        <begin position="193"/>
        <end position="225"/>
    </location>
</feature>
<dbReference type="AlphaFoldDB" id="A0A2S2CK29"/>
<reference evidence="3" key="1">
    <citation type="submission" date="2018-05" db="EMBL/GenBank/DDBJ databases">
        <title>Azospirillum thermophila sp. nov., a novel isolated from hot spring.</title>
        <authorList>
            <person name="Zhao Z."/>
        </authorList>
    </citation>
    <scope>NUCLEOTIDE SEQUENCE [LARGE SCALE GENOMIC DNA]</scope>
    <source>
        <strain evidence="3">CFH 70021</strain>
    </source>
</reference>
<name>A0A2S2CK29_9PROT</name>
<dbReference type="GO" id="GO:0009288">
    <property type="term" value="C:bacterial-type flagellum"/>
    <property type="evidence" value="ECO:0007669"/>
    <property type="project" value="InterPro"/>
</dbReference>
<dbReference type="RefSeq" id="WP_109323556.1">
    <property type="nucleotide sequence ID" value="NZ_CP029352.1"/>
</dbReference>
<accession>A0A2S2CK29</accession>
<dbReference type="KEGG" id="azz:DEW08_00280"/>
<dbReference type="OrthoDB" id="7269965at2"/>
<dbReference type="Gene3D" id="1.10.287.500">
    <property type="entry name" value="Helix hairpin bin"/>
    <property type="match status" value="1"/>
</dbReference>
<dbReference type="GO" id="GO:0003824">
    <property type="term" value="F:catalytic activity"/>
    <property type="evidence" value="ECO:0007669"/>
    <property type="project" value="InterPro"/>
</dbReference>
<protein>
    <submittedName>
        <fullName evidence="2">Chemotaxis protein CheZ</fullName>
    </submittedName>
</protein>
<sequence>MTISAQSSVMEQKLLRQRLDAALAEAAQPLSREEVTEIVRSILGSMDGDISATDLRLYKEVVDLAKYIENAKRELAAIQPEDIKDEHIRSATDELDAVIGATEKATFAIFDACDAISASAGKSDPETAALLNDQVTKIYEACNFQDITGQRISKVVRTLKYIESKVDMIVAAFGSEVRQNHAPRIARLAAEQGAEAPAPAFTPMSEEEADQQLLHGPQLPGNAMDQDEIDRLLASFD</sequence>
<dbReference type="EMBL" id="CP029352">
    <property type="protein sequence ID" value="AWK84832.1"/>
    <property type="molecule type" value="Genomic_DNA"/>
</dbReference>
<dbReference type="Pfam" id="PF04344">
    <property type="entry name" value="CheZ"/>
    <property type="match status" value="1"/>
</dbReference>
<gene>
    <name evidence="2" type="ORF">DEW08_00280</name>
</gene>
<evidence type="ECO:0000313" key="2">
    <source>
        <dbReference type="EMBL" id="AWK84832.1"/>
    </source>
</evidence>